<protein>
    <submittedName>
        <fullName evidence="3">Uncharacterized protein</fullName>
    </submittedName>
</protein>
<evidence type="ECO:0000256" key="2">
    <source>
        <dbReference type="SAM" id="MobiDB-lite"/>
    </source>
</evidence>
<feature type="region of interest" description="Disordered" evidence="2">
    <location>
        <begin position="546"/>
        <end position="567"/>
    </location>
</feature>
<feature type="compositionally biased region" description="Pro residues" evidence="2">
    <location>
        <begin position="11"/>
        <end position="20"/>
    </location>
</feature>
<evidence type="ECO:0000313" key="3">
    <source>
        <dbReference type="EMBL" id="PBK68455.1"/>
    </source>
</evidence>
<evidence type="ECO:0000313" key="4">
    <source>
        <dbReference type="Proteomes" id="UP000218334"/>
    </source>
</evidence>
<accession>A0A2H3BC69</accession>
<reference evidence="4" key="1">
    <citation type="journal article" date="2017" name="Nat. Ecol. Evol.">
        <title>Genome expansion and lineage-specific genetic innovations in the forest pathogenic fungi Armillaria.</title>
        <authorList>
            <person name="Sipos G."/>
            <person name="Prasanna A.N."/>
            <person name="Walter M.C."/>
            <person name="O'Connor E."/>
            <person name="Balint B."/>
            <person name="Krizsan K."/>
            <person name="Kiss B."/>
            <person name="Hess J."/>
            <person name="Varga T."/>
            <person name="Slot J."/>
            <person name="Riley R."/>
            <person name="Boka B."/>
            <person name="Rigling D."/>
            <person name="Barry K."/>
            <person name="Lee J."/>
            <person name="Mihaltcheva S."/>
            <person name="LaButti K."/>
            <person name="Lipzen A."/>
            <person name="Waldron R."/>
            <person name="Moloney N.M."/>
            <person name="Sperisen C."/>
            <person name="Kredics L."/>
            <person name="Vagvoelgyi C."/>
            <person name="Patrignani A."/>
            <person name="Fitzpatrick D."/>
            <person name="Nagy I."/>
            <person name="Doyle S."/>
            <person name="Anderson J.B."/>
            <person name="Grigoriev I.V."/>
            <person name="Gueldener U."/>
            <person name="Muensterkoetter M."/>
            <person name="Nagy L.G."/>
        </authorList>
    </citation>
    <scope>NUCLEOTIDE SEQUENCE [LARGE SCALE GENOMIC DNA]</scope>
    <source>
        <strain evidence="4">28-4</strain>
    </source>
</reference>
<proteinExistence type="predicted"/>
<dbReference type="Proteomes" id="UP000218334">
    <property type="component" value="Unassembled WGS sequence"/>
</dbReference>
<sequence length="567" mass="63125">MSKPKYSSAPFPTPQHPLLPLPALRGPKDSQLRGVFPDDDNDSSESDSSKGTQQANKTESDLAKLALDIGLKNLNMGGKCVDICWVVSHGKVMGMYEDHEEVQKINDGFFTAKIRGFPTFKAARGAWDHAWRNEKIAFRASGLSSANDDDANSRIQLYWVVIKGATPGIHMNHADAMVAVGEDNPYLLRVMWSLKDAYKVQSWGVSCGLVKCPYLNLCESIISLFPLPPPSSWPASSSLNIYMSMAETRTQHHGRPQKYETDEERRVARVSTQARYYESNHLEIKDARNPPTSSLNVNGQENRNMQYHHPRKKPKLSPKAASCACLLRQIKLRCGELMVLTGNNPAKFIGHACSEYLCTEEENIAKLEEALANVEKLYDYANEDLQNLYAESGASPIFHEGEDLVSRLADLKQQMQDVVVNAIVGHIEFSTISIGIPQLFSSYFIMGRESASSRKICANFKNAGSGMAMTYRSQAQISRKKKEAAALQATVKRLSIALVGYLDLSKSKGFSNKRSNRCCWASRQSLCSKQKPFTTHPLKPQDLNLRAQASKPIVDPQGLNLYDPETQ</sequence>
<organism evidence="3 4">
    <name type="scientific">Armillaria solidipes</name>
    <dbReference type="NCBI Taxonomy" id="1076256"/>
    <lineage>
        <taxon>Eukaryota</taxon>
        <taxon>Fungi</taxon>
        <taxon>Dikarya</taxon>
        <taxon>Basidiomycota</taxon>
        <taxon>Agaricomycotina</taxon>
        <taxon>Agaricomycetes</taxon>
        <taxon>Agaricomycetidae</taxon>
        <taxon>Agaricales</taxon>
        <taxon>Marasmiineae</taxon>
        <taxon>Physalacriaceae</taxon>
        <taxon>Armillaria</taxon>
    </lineage>
</organism>
<evidence type="ECO:0000256" key="1">
    <source>
        <dbReference type="SAM" id="Coils"/>
    </source>
</evidence>
<dbReference type="EMBL" id="KZ293432">
    <property type="protein sequence ID" value="PBK68455.1"/>
    <property type="molecule type" value="Genomic_DNA"/>
</dbReference>
<feature type="region of interest" description="Disordered" evidence="2">
    <location>
        <begin position="1"/>
        <end position="58"/>
    </location>
</feature>
<gene>
    <name evidence="3" type="ORF">ARMSODRAFT_975861</name>
</gene>
<feature type="coiled-coil region" evidence="1">
    <location>
        <begin position="364"/>
        <end position="391"/>
    </location>
</feature>
<name>A0A2H3BC69_9AGAR</name>
<dbReference type="AlphaFoldDB" id="A0A2H3BC69"/>
<keyword evidence="1" id="KW-0175">Coiled coil</keyword>
<keyword evidence="4" id="KW-1185">Reference proteome</keyword>